<dbReference type="Gene3D" id="3.30.750.24">
    <property type="entry name" value="STAS domain"/>
    <property type="match status" value="1"/>
</dbReference>
<feature type="compositionally biased region" description="Low complexity" evidence="1">
    <location>
        <begin position="126"/>
        <end position="141"/>
    </location>
</feature>
<dbReference type="AlphaFoldDB" id="A0A9W6KKZ5"/>
<comment type="caution">
    <text evidence="3">The sequence shown here is derived from an EMBL/GenBank/DDBJ whole genome shotgun (WGS) entry which is preliminary data.</text>
</comment>
<feature type="region of interest" description="Disordered" evidence="1">
    <location>
        <begin position="114"/>
        <end position="141"/>
    </location>
</feature>
<dbReference type="InterPro" id="IPR036513">
    <property type="entry name" value="STAS_dom_sf"/>
</dbReference>
<organism evidence="3 4">
    <name type="scientific">Dactylosporangium matsuzakiense</name>
    <dbReference type="NCBI Taxonomy" id="53360"/>
    <lineage>
        <taxon>Bacteria</taxon>
        <taxon>Bacillati</taxon>
        <taxon>Actinomycetota</taxon>
        <taxon>Actinomycetes</taxon>
        <taxon>Micromonosporales</taxon>
        <taxon>Micromonosporaceae</taxon>
        <taxon>Dactylosporangium</taxon>
    </lineage>
</organism>
<evidence type="ECO:0000313" key="3">
    <source>
        <dbReference type="EMBL" id="GLL03398.1"/>
    </source>
</evidence>
<proteinExistence type="predicted"/>
<gene>
    <name evidence="3" type="ORF">GCM10017581_051430</name>
</gene>
<reference evidence="3" key="2">
    <citation type="submission" date="2023-01" db="EMBL/GenBank/DDBJ databases">
        <authorList>
            <person name="Sun Q."/>
            <person name="Evtushenko L."/>
        </authorList>
    </citation>
    <scope>NUCLEOTIDE SEQUENCE</scope>
    <source>
        <strain evidence="3">VKM Ac-1321</strain>
    </source>
</reference>
<dbReference type="CDD" id="cd07043">
    <property type="entry name" value="STAS_anti-anti-sigma_factors"/>
    <property type="match status" value="1"/>
</dbReference>
<keyword evidence="4" id="KW-1185">Reference proteome</keyword>
<dbReference type="InterPro" id="IPR058548">
    <property type="entry name" value="MlaB-like_STAS"/>
</dbReference>
<dbReference type="Pfam" id="PF13466">
    <property type="entry name" value="STAS_2"/>
    <property type="match status" value="1"/>
</dbReference>
<dbReference type="Proteomes" id="UP001143480">
    <property type="component" value="Unassembled WGS sequence"/>
</dbReference>
<reference evidence="3" key="1">
    <citation type="journal article" date="2014" name="Int. J. Syst. Evol. Microbiol.">
        <title>Complete genome sequence of Corynebacterium casei LMG S-19264T (=DSM 44701T), isolated from a smear-ripened cheese.</title>
        <authorList>
            <consortium name="US DOE Joint Genome Institute (JGI-PGF)"/>
            <person name="Walter F."/>
            <person name="Albersmeier A."/>
            <person name="Kalinowski J."/>
            <person name="Ruckert C."/>
        </authorList>
    </citation>
    <scope>NUCLEOTIDE SEQUENCE</scope>
    <source>
        <strain evidence="3">VKM Ac-1321</strain>
    </source>
</reference>
<protein>
    <recommendedName>
        <fullName evidence="2">MlaB-like STAS domain-containing protein</fullName>
    </recommendedName>
</protein>
<dbReference type="EMBL" id="BSFP01000033">
    <property type="protein sequence ID" value="GLL03398.1"/>
    <property type="molecule type" value="Genomic_DNA"/>
</dbReference>
<name>A0A9W6KKZ5_9ACTN</name>
<evidence type="ECO:0000259" key="2">
    <source>
        <dbReference type="Pfam" id="PF13466"/>
    </source>
</evidence>
<evidence type="ECO:0000313" key="4">
    <source>
        <dbReference type="Proteomes" id="UP001143480"/>
    </source>
</evidence>
<evidence type="ECO:0000256" key="1">
    <source>
        <dbReference type="SAM" id="MobiDB-lite"/>
    </source>
</evidence>
<feature type="domain" description="MlaB-like STAS" evidence="2">
    <location>
        <begin position="24"/>
        <end position="102"/>
    </location>
</feature>
<accession>A0A9W6KKZ5</accession>
<sequence length="141" mass="14775">MSAFRSDALQVTLSNTGEGDVAHISLSGVVDPATSGALVEVVDRLRHAAPHTAVVDVAEVTFACSTLSNFLHRVRRALPAGAVVTVVHPTPLICVILTLSGLHWVKILEPEGDRGAAVRSPRAREAAGAASYAARPARQRP</sequence>
<dbReference type="SUPFAM" id="SSF52091">
    <property type="entry name" value="SpoIIaa-like"/>
    <property type="match status" value="1"/>
</dbReference>
<dbReference type="RefSeq" id="WP_390890985.1">
    <property type="nucleotide sequence ID" value="NZ_CP073797.1"/>
</dbReference>